<feature type="transmembrane region" description="Helical" evidence="6">
    <location>
        <begin position="19"/>
        <end position="41"/>
    </location>
</feature>
<dbReference type="KEGG" id="dtl:H8F01_06790"/>
<dbReference type="GO" id="GO:0005886">
    <property type="term" value="C:plasma membrane"/>
    <property type="evidence" value="ECO:0007669"/>
    <property type="project" value="UniProtKB-SubCell"/>
</dbReference>
<dbReference type="PANTHER" id="PTHR43124:SF8">
    <property type="entry name" value="INNER MEMBRANE TRANSPORT PROTEIN YDHP"/>
    <property type="match status" value="1"/>
</dbReference>
<dbReference type="Pfam" id="PF07690">
    <property type="entry name" value="MFS_1"/>
    <property type="match status" value="1"/>
</dbReference>
<dbReference type="InterPro" id="IPR020846">
    <property type="entry name" value="MFS_dom"/>
</dbReference>
<evidence type="ECO:0000256" key="3">
    <source>
        <dbReference type="ARBA" id="ARBA00022692"/>
    </source>
</evidence>
<evidence type="ECO:0000313" key="9">
    <source>
        <dbReference type="Proteomes" id="UP000515873"/>
    </source>
</evidence>
<protein>
    <submittedName>
        <fullName evidence="8">MFS transporter</fullName>
    </submittedName>
</protein>
<dbReference type="InterPro" id="IPR036259">
    <property type="entry name" value="MFS_trans_sf"/>
</dbReference>
<feature type="transmembrane region" description="Helical" evidence="6">
    <location>
        <begin position="111"/>
        <end position="132"/>
    </location>
</feature>
<accession>A0A7G8Q7R4</accession>
<keyword evidence="2" id="KW-1003">Cell membrane</keyword>
<feature type="domain" description="Major facilitator superfamily (MFS) profile" evidence="7">
    <location>
        <begin position="20"/>
        <end position="395"/>
    </location>
</feature>
<dbReference type="Proteomes" id="UP000515873">
    <property type="component" value="Chromosome"/>
</dbReference>
<evidence type="ECO:0000256" key="4">
    <source>
        <dbReference type="ARBA" id="ARBA00022989"/>
    </source>
</evidence>
<evidence type="ECO:0000256" key="6">
    <source>
        <dbReference type="SAM" id="Phobius"/>
    </source>
</evidence>
<dbReference type="CDD" id="cd17324">
    <property type="entry name" value="MFS_NepI_like"/>
    <property type="match status" value="1"/>
</dbReference>
<dbReference type="PANTHER" id="PTHR43124">
    <property type="entry name" value="PURINE EFFLUX PUMP PBUE"/>
    <property type="match status" value="1"/>
</dbReference>
<dbReference type="SUPFAM" id="SSF103473">
    <property type="entry name" value="MFS general substrate transporter"/>
    <property type="match status" value="1"/>
</dbReference>
<dbReference type="PROSITE" id="PS50850">
    <property type="entry name" value="MFS"/>
    <property type="match status" value="1"/>
</dbReference>
<sequence length="409" mass="42123">MNAHVAIEPAAEASRSSRLALLALSVAAFAIGTTEFVIMGLLPEVATDLHVSIPSAGLLVSGYALGVAAGAPLLAALTARMERRNALLLLMGLFVLGNALCAVAPNYGVLMVARVVAAFCHGSFFGIGAVVASHLVPRGQAARAIALMFTGLTLANVLGVPFGTFLGQWAGWRSTFAAVTGLGIVAAIAVWRLVPSLPDLPSPHMKRELIVLRQPQVLLALLMTVLGFGGVFTVFTYIAPILQQASQVSVGATGWVLILFGVGTTVGNMLGGRLADWRLMPSLMGVLAVLSLVMLVFAWTMHSTVAAIVTVFVWGVAAFATVPPLQMRVVQQASDGPHLASTLNIAAFNLGNAMGAFIGGTMIGMNLGLPSVSIAGAVVALLGLLVTAISAALEHRHRGVARVTCVAGA</sequence>
<keyword evidence="5 6" id="KW-0472">Membrane</keyword>
<keyword evidence="4 6" id="KW-1133">Transmembrane helix</keyword>
<feature type="transmembrane region" description="Helical" evidence="6">
    <location>
        <begin position="215"/>
        <end position="238"/>
    </location>
</feature>
<feature type="transmembrane region" description="Helical" evidence="6">
    <location>
        <begin position="371"/>
        <end position="393"/>
    </location>
</feature>
<comment type="subcellular location">
    <subcellularLocation>
        <location evidence="1">Cell membrane</location>
        <topology evidence="1">Multi-pass membrane protein</topology>
    </subcellularLocation>
</comment>
<evidence type="ECO:0000256" key="5">
    <source>
        <dbReference type="ARBA" id="ARBA00023136"/>
    </source>
</evidence>
<evidence type="ECO:0000313" key="8">
    <source>
        <dbReference type="EMBL" id="QNK02822.1"/>
    </source>
</evidence>
<dbReference type="GO" id="GO:0022857">
    <property type="term" value="F:transmembrane transporter activity"/>
    <property type="evidence" value="ECO:0007669"/>
    <property type="project" value="InterPro"/>
</dbReference>
<feature type="transmembrane region" description="Helical" evidence="6">
    <location>
        <begin position="144"/>
        <end position="170"/>
    </location>
</feature>
<dbReference type="AlphaFoldDB" id="A0A7G8Q7R4"/>
<organism evidence="8 9">
    <name type="scientific">Dyella telluris</name>
    <dbReference type="NCBI Taxonomy" id="2763498"/>
    <lineage>
        <taxon>Bacteria</taxon>
        <taxon>Pseudomonadati</taxon>
        <taxon>Pseudomonadota</taxon>
        <taxon>Gammaproteobacteria</taxon>
        <taxon>Lysobacterales</taxon>
        <taxon>Rhodanobacteraceae</taxon>
        <taxon>Dyella</taxon>
    </lineage>
</organism>
<feature type="transmembrane region" description="Helical" evidence="6">
    <location>
        <begin position="282"/>
        <end position="299"/>
    </location>
</feature>
<dbReference type="InterPro" id="IPR011701">
    <property type="entry name" value="MFS"/>
</dbReference>
<feature type="transmembrane region" description="Helical" evidence="6">
    <location>
        <begin position="250"/>
        <end position="270"/>
    </location>
</feature>
<dbReference type="EMBL" id="CP060412">
    <property type="protein sequence ID" value="QNK02822.1"/>
    <property type="molecule type" value="Genomic_DNA"/>
</dbReference>
<keyword evidence="9" id="KW-1185">Reference proteome</keyword>
<dbReference type="RefSeq" id="WP_187058252.1">
    <property type="nucleotide sequence ID" value="NZ_CP060412.1"/>
</dbReference>
<dbReference type="Gene3D" id="1.20.1250.20">
    <property type="entry name" value="MFS general substrate transporter like domains"/>
    <property type="match status" value="2"/>
</dbReference>
<feature type="transmembrane region" description="Helical" evidence="6">
    <location>
        <begin position="53"/>
        <end position="74"/>
    </location>
</feature>
<gene>
    <name evidence="8" type="ORF">H8F01_06790</name>
</gene>
<proteinExistence type="predicted"/>
<evidence type="ECO:0000259" key="7">
    <source>
        <dbReference type="PROSITE" id="PS50850"/>
    </source>
</evidence>
<name>A0A7G8Q7R4_9GAMM</name>
<feature type="transmembrane region" description="Helical" evidence="6">
    <location>
        <begin position="86"/>
        <end position="105"/>
    </location>
</feature>
<evidence type="ECO:0000256" key="1">
    <source>
        <dbReference type="ARBA" id="ARBA00004651"/>
    </source>
</evidence>
<feature type="transmembrane region" description="Helical" evidence="6">
    <location>
        <begin position="176"/>
        <end position="194"/>
    </location>
</feature>
<feature type="transmembrane region" description="Helical" evidence="6">
    <location>
        <begin position="305"/>
        <end position="322"/>
    </location>
</feature>
<keyword evidence="3 6" id="KW-0812">Transmembrane</keyword>
<evidence type="ECO:0000256" key="2">
    <source>
        <dbReference type="ARBA" id="ARBA00022475"/>
    </source>
</evidence>
<feature type="transmembrane region" description="Helical" evidence="6">
    <location>
        <begin position="343"/>
        <end position="365"/>
    </location>
</feature>
<dbReference type="InterPro" id="IPR050189">
    <property type="entry name" value="MFS_Efflux_Transporters"/>
</dbReference>
<reference evidence="8 9" key="1">
    <citation type="submission" date="2020-08" db="EMBL/GenBank/DDBJ databases">
        <title>Dyella sp. G9 isolated from forest soil.</title>
        <authorList>
            <person name="Fu J."/>
            <person name="Qiu L."/>
        </authorList>
    </citation>
    <scope>NUCLEOTIDE SEQUENCE [LARGE SCALE GENOMIC DNA]</scope>
    <source>
        <strain evidence="8 9">G9</strain>
    </source>
</reference>